<evidence type="ECO:0000313" key="5">
    <source>
        <dbReference type="EMBL" id="ATX75898.1"/>
    </source>
</evidence>
<evidence type="ECO:0000259" key="3">
    <source>
        <dbReference type="Pfam" id="PF13649"/>
    </source>
</evidence>
<feature type="binding site" evidence="1">
    <location>
        <position position="28"/>
    </location>
    <ligand>
        <name>Zn(2+)</name>
        <dbReference type="ChEBI" id="CHEBI:29105"/>
    </ligand>
</feature>
<evidence type="ECO:0000256" key="2">
    <source>
        <dbReference type="PIRSR" id="PIRSR018249-2"/>
    </source>
</evidence>
<feature type="binding site" evidence="1">
    <location>
        <position position="11"/>
    </location>
    <ligand>
        <name>Zn(2+)</name>
        <dbReference type="ChEBI" id="CHEBI:29105"/>
    </ligand>
</feature>
<feature type="binding site" evidence="2">
    <location>
        <begin position="98"/>
        <end position="99"/>
    </location>
    <ligand>
        <name>S-adenosyl-L-methionine</name>
        <dbReference type="ChEBI" id="CHEBI:59789"/>
    </ligand>
</feature>
<dbReference type="CDD" id="cd02440">
    <property type="entry name" value="AdoMet_MTases"/>
    <property type="match status" value="1"/>
</dbReference>
<keyword evidence="1" id="KW-0479">Metal-binding</keyword>
<dbReference type="InterPro" id="IPR050508">
    <property type="entry name" value="Methyltransf_Superfamily"/>
</dbReference>
<keyword evidence="1" id="KW-0862">Zinc</keyword>
<gene>
    <name evidence="5" type="ORF">REIFOR_00730</name>
</gene>
<feature type="binding site" evidence="1">
    <location>
        <position position="8"/>
    </location>
    <ligand>
        <name>Zn(2+)</name>
        <dbReference type="ChEBI" id="CHEBI:29105"/>
    </ligand>
</feature>
<dbReference type="InterPro" id="IPR048647">
    <property type="entry name" value="RlmA_N"/>
</dbReference>
<dbReference type="InterPro" id="IPR016718">
    <property type="entry name" value="rRNA_m1G-MeTrfase_A_prd"/>
</dbReference>
<dbReference type="PANTHER" id="PTHR42912">
    <property type="entry name" value="METHYLTRANSFERASE"/>
    <property type="match status" value="1"/>
</dbReference>
<organism evidence="5 6">
    <name type="scientific">Reinekea forsetii</name>
    <dbReference type="NCBI Taxonomy" id="1336806"/>
    <lineage>
        <taxon>Bacteria</taxon>
        <taxon>Pseudomonadati</taxon>
        <taxon>Pseudomonadota</taxon>
        <taxon>Gammaproteobacteria</taxon>
        <taxon>Oceanospirillales</taxon>
        <taxon>Saccharospirillaceae</taxon>
        <taxon>Reinekea</taxon>
    </lineage>
</organism>
<dbReference type="InterPro" id="IPR041698">
    <property type="entry name" value="Methyltransf_25"/>
</dbReference>
<protein>
    <submittedName>
        <fullName evidence="5">rRNA (Guanine-N(1)-)-methyltransferase</fullName>
    </submittedName>
</protein>
<name>A0A2K8KM13_9GAMM</name>
<dbReference type="AlphaFoldDB" id="A0A2K8KM13"/>
<dbReference type="EMBL" id="CP011797">
    <property type="protein sequence ID" value="ATX75898.1"/>
    <property type="molecule type" value="Genomic_DNA"/>
</dbReference>
<sequence length="273" mass="30581">MLASPYSCPVCALPLESLPSSLRCAEGHSFDRHKKGYVNLLLAQNKNSKAPGDDALMVQSRRRFLEAGHYQTLAQRISAQMSEKLPAQATLWDAGCGEGYYTQMIAQANPDFDCYGLDISKPAIVAASKYKNIHWSVASSTHAPYADASFDAIVSVFSRVDSDPFQRVLKPGGAVCMVTPDFDHLLALRQLIYQEVRPYDVSKHQAYLDDRFELVHDERLTFGLDLPTNQAIFDLLGMTPHAHRLSHEAQDRLKQTPALADKACFKLYWFVKK</sequence>
<evidence type="ECO:0000259" key="4">
    <source>
        <dbReference type="Pfam" id="PF21302"/>
    </source>
</evidence>
<dbReference type="Proteomes" id="UP000229757">
    <property type="component" value="Chromosome"/>
</dbReference>
<feature type="binding site" evidence="1">
    <location>
        <position position="24"/>
    </location>
    <ligand>
        <name>Zn(2+)</name>
        <dbReference type="ChEBI" id="CHEBI:29105"/>
    </ligand>
</feature>
<feature type="domain" description="23S rRNA (guanine(745)-N(1))-methyltransferase N-terminal" evidence="4">
    <location>
        <begin position="6"/>
        <end position="49"/>
    </location>
</feature>
<accession>A0A2K8KM13</accession>
<feature type="domain" description="Methyltransferase" evidence="3">
    <location>
        <begin position="93"/>
        <end position="173"/>
    </location>
</feature>
<keyword evidence="2" id="KW-0949">S-adenosyl-L-methionine</keyword>
<evidence type="ECO:0000313" key="6">
    <source>
        <dbReference type="Proteomes" id="UP000229757"/>
    </source>
</evidence>
<dbReference type="GO" id="GO:0032259">
    <property type="term" value="P:methylation"/>
    <property type="evidence" value="ECO:0007669"/>
    <property type="project" value="UniProtKB-KW"/>
</dbReference>
<keyword evidence="6" id="KW-1185">Reference proteome</keyword>
<dbReference type="InterPro" id="IPR029063">
    <property type="entry name" value="SAM-dependent_MTases_sf"/>
</dbReference>
<proteinExistence type="predicted"/>
<dbReference type="PIRSF" id="PIRSF018249">
    <property type="entry name" value="MyrA_prd"/>
    <property type="match status" value="1"/>
</dbReference>
<dbReference type="KEGG" id="rfo:REIFOR_00730"/>
<dbReference type="Pfam" id="PF13649">
    <property type="entry name" value="Methyltransf_25"/>
    <property type="match status" value="1"/>
</dbReference>
<feature type="binding site" evidence="2">
    <location>
        <position position="70"/>
    </location>
    <ligand>
        <name>S-adenosyl-L-methionine</name>
        <dbReference type="ChEBI" id="CHEBI:59789"/>
    </ligand>
</feature>
<dbReference type="PANTHER" id="PTHR42912:SF45">
    <property type="entry name" value="23S RRNA (GUANINE(745)-N(1))-METHYLTRANSFERASE"/>
    <property type="match status" value="1"/>
</dbReference>
<evidence type="ECO:0000256" key="1">
    <source>
        <dbReference type="PIRSR" id="PIRSR018249-1"/>
    </source>
</evidence>
<dbReference type="Pfam" id="PF21302">
    <property type="entry name" value="Zn_ribbon_RlmA"/>
    <property type="match status" value="1"/>
</dbReference>
<dbReference type="Gene3D" id="3.40.50.150">
    <property type="entry name" value="Vaccinia Virus protein VP39"/>
    <property type="match status" value="1"/>
</dbReference>
<reference evidence="5 6" key="1">
    <citation type="journal article" date="2017" name="Environ. Microbiol.">
        <title>Genomic and physiological analyses of 'Reinekea forsetii' reveal a versatile opportunistic lifestyle during spring algae blooms.</title>
        <authorList>
            <person name="Avci B."/>
            <person name="Hahnke R.L."/>
            <person name="Chafee M."/>
            <person name="Fischer T."/>
            <person name="Gruber-Vodicka H."/>
            <person name="Tegetmeyer H.E."/>
            <person name="Harder J."/>
            <person name="Fuchs B.M."/>
            <person name="Amann R.I."/>
            <person name="Teeling H."/>
        </authorList>
    </citation>
    <scope>NUCLEOTIDE SEQUENCE [LARGE SCALE GENOMIC DNA]</scope>
    <source>
        <strain evidence="5 6">Hel1_31_D35</strain>
    </source>
</reference>
<dbReference type="SUPFAM" id="SSF53335">
    <property type="entry name" value="S-adenosyl-L-methionine-dependent methyltransferases"/>
    <property type="match status" value="1"/>
</dbReference>
<keyword evidence="5" id="KW-0489">Methyltransferase</keyword>
<feature type="binding site" evidence="2">
    <location>
        <position position="184"/>
    </location>
    <ligand>
        <name>S-adenosyl-L-methionine</name>
        <dbReference type="ChEBI" id="CHEBI:59789"/>
    </ligand>
</feature>
<dbReference type="GO" id="GO:0008168">
    <property type="term" value="F:methyltransferase activity"/>
    <property type="evidence" value="ECO:0007669"/>
    <property type="project" value="UniProtKB-KW"/>
</dbReference>
<dbReference type="RefSeq" id="WP_100256276.1">
    <property type="nucleotide sequence ID" value="NZ_CP011797.1"/>
</dbReference>
<dbReference type="OrthoDB" id="108476at2"/>
<dbReference type="GO" id="GO:0046872">
    <property type="term" value="F:metal ion binding"/>
    <property type="evidence" value="ECO:0007669"/>
    <property type="project" value="UniProtKB-KW"/>
</dbReference>
<keyword evidence="5" id="KW-0808">Transferase</keyword>